<dbReference type="InterPro" id="IPR011990">
    <property type="entry name" value="TPR-like_helical_dom_sf"/>
</dbReference>
<dbReference type="OrthoDB" id="2423701at2759"/>
<proteinExistence type="predicted"/>
<keyword evidence="10" id="KW-1185">Reference proteome</keyword>
<dbReference type="EMBL" id="JANBOJ010000182">
    <property type="protein sequence ID" value="KAJ1721290.1"/>
    <property type="molecule type" value="Genomic_DNA"/>
</dbReference>
<keyword evidence="2" id="KW-0963">Cytoplasm</keyword>
<dbReference type="Pfam" id="PF13432">
    <property type="entry name" value="TPR_16"/>
    <property type="match status" value="1"/>
</dbReference>
<dbReference type="AlphaFoldDB" id="A0A9W7Y0E2"/>
<feature type="repeat" description="TPR" evidence="5">
    <location>
        <begin position="72"/>
        <end position="105"/>
    </location>
</feature>
<feature type="repeat" description="TPR" evidence="5">
    <location>
        <begin position="257"/>
        <end position="290"/>
    </location>
</feature>
<keyword evidence="4 5" id="KW-0802">TPR repeat</keyword>
<feature type="repeat" description="TPR" evidence="5">
    <location>
        <begin position="392"/>
        <end position="425"/>
    </location>
</feature>
<gene>
    <name evidence="9" type="primary">STI1_2</name>
    <name evidence="9" type="ORF">LPJ53_004166</name>
</gene>
<dbReference type="InterPro" id="IPR041243">
    <property type="entry name" value="STI1/HOP_DP"/>
</dbReference>
<evidence type="ECO:0000256" key="4">
    <source>
        <dbReference type="ARBA" id="ARBA00022803"/>
    </source>
</evidence>
<feature type="region of interest" description="Disordered" evidence="7">
    <location>
        <begin position="201"/>
        <end position="258"/>
    </location>
</feature>
<dbReference type="Pfam" id="PF07719">
    <property type="entry name" value="TPR_2"/>
    <property type="match status" value="1"/>
</dbReference>
<evidence type="ECO:0000256" key="7">
    <source>
        <dbReference type="SAM" id="MobiDB-lite"/>
    </source>
</evidence>
<feature type="repeat" description="TPR" evidence="5">
    <location>
        <begin position="332"/>
        <end position="365"/>
    </location>
</feature>
<dbReference type="Pfam" id="PF13424">
    <property type="entry name" value="TPR_12"/>
    <property type="match status" value="1"/>
</dbReference>
<evidence type="ECO:0000256" key="2">
    <source>
        <dbReference type="ARBA" id="ARBA00022490"/>
    </source>
</evidence>
<keyword evidence="3" id="KW-0677">Repeat</keyword>
<feature type="compositionally biased region" description="Basic and acidic residues" evidence="7">
    <location>
        <begin position="249"/>
        <end position="258"/>
    </location>
</feature>
<evidence type="ECO:0000256" key="1">
    <source>
        <dbReference type="ARBA" id="ARBA00004496"/>
    </source>
</evidence>
<dbReference type="Pfam" id="PF00515">
    <property type="entry name" value="TPR_1"/>
    <property type="match status" value="1"/>
</dbReference>
<feature type="repeat" description="TPR" evidence="5">
    <location>
        <begin position="4"/>
        <end position="37"/>
    </location>
</feature>
<dbReference type="GO" id="GO:0051879">
    <property type="term" value="F:Hsp90 protein binding"/>
    <property type="evidence" value="ECO:0007669"/>
    <property type="project" value="TreeGrafter"/>
</dbReference>
<feature type="domain" description="STI1" evidence="8">
    <location>
        <begin position="138"/>
        <end position="177"/>
    </location>
</feature>
<accession>A0A9W7Y0E2</accession>
<dbReference type="InterPro" id="IPR019734">
    <property type="entry name" value="TPR_rpt"/>
</dbReference>
<reference evidence="9" key="1">
    <citation type="submission" date="2022-07" db="EMBL/GenBank/DDBJ databases">
        <title>Phylogenomic reconstructions and comparative analyses of Kickxellomycotina fungi.</title>
        <authorList>
            <person name="Reynolds N.K."/>
            <person name="Stajich J.E."/>
            <person name="Barry K."/>
            <person name="Grigoriev I.V."/>
            <person name="Crous P."/>
            <person name="Smith M.E."/>
        </authorList>
    </citation>
    <scope>NUCLEOTIDE SEQUENCE</scope>
    <source>
        <strain evidence="9">NBRC 32514</strain>
    </source>
</reference>
<dbReference type="PROSITE" id="PS50005">
    <property type="entry name" value="TPR"/>
    <property type="match status" value="5"/>
</dbReference>
<dbReference type="InterPro" id="IPR013105">
    <property type="entry name" value="TPR_2"/>
</dbReference>
<keyword evidence="6" id="KW-0175">Coiled coil</keyword>
<feature type="domain" description="STI1" evidence="8">
    <location>
        <begin position="529"/>
        <end position="568"/>
    </location>
</feature>
<dbReference type="Pfam" id="PF17830">
    <property type="entry name" value="STI1-HOP_DP"/>
    <property type="match status" value="2"/>
</dbReference>
<comment type="caution">
    <text evidence="9">The sequence shown here is derived from an EMBL/GenBank/DDBJ whole genome shotgun (WGS) entry which is preliminary data.</text>
</comment>
<dbReference type="FunFam" id="1.25.40.10:FF:000027">
    <property type="entry name" value="stress-induced-phosphoprotein 1 isoform X1"/>
    <property type="match status" value="1"/>
</dbReference>
<dbReference type="FunFam" id="1.25.40.10:FF:000010">
    <property type="entry name" value="Stress-induced phosphoprotein 1"/>
    <property type="match status" value="1"/>
</dbReference>
<evidence type="ECO:0000313" key="9">
    <source>
        <dbReference type="EMBL" id="KAJ1721290.1"/>
    </source>
</evidence>
<dbReference type="SMART" id="SM00727">
    <property type="entry name" value="STI1"/>
    <property type="match status" value="2"/>
</dbReference>
<dbReference type="FunFam" id="1.25.40.10:FF:000020">
    <property type="entry name" value="Stress-induced phosphoprotein 1"/>
    <property type="match status" value="1"/>
</dbReference>
<dbReference type="Gene3D" id="1.10.260.100">
    <property type="match status" value="2"/>
</dbReference>
<dbReference type="Pfam" id="PF13181">
    <property type="entry name" value="TPR_8"/>
    <property type="match status" value="1"/>
</dbReference>
<protein>
    <submittedName>
        <fullName evidence="9">Hsp90 cochaperone</fullName>
    </submittedName>
</protein>
<comment type="subcellular location">
    <subcellularLocation>
        <location evidence="1">Cytoplasm</location>
    </subcellularLocation>
</comment>
<name>A0A9W7Y0E2_9FUNG</name>
<feature type="compositionally biased region" description="Acidic residues" evidence="7">
    <location>
        <begin position="235"/>
        <end position="248"/>
    </location>
</feature>
<sequence>MATANELKTQGNAAFAAGNHEEAIKLFTQAIELDPTNHVLYSNRSASLASLKKYEDALVDAEKTVELKPDWPKGYSRKGAALFGLQRLAEAKDTYEAGLAYDPENALLKKGLNDADAQLKNAERADDDISKQFANAFKGDVLGKIAANPKTAPFLADPAFVSKIRTIQENPDKLSEFANDQRITMVMFTLMGLGDVFTQNPADIPGMSEPYSPPAASSPKPAQKKEETSSKMEVDEPAEPADLTEEDKEAAAKKKQAAEAKNLGNNAYKARQFDEALEHYSKAIELDQTDITFQNNKAAVYFEMGKYEECIETAQQAVETGREYRAEYKHIAKALGRIGTAYSKLDNIPKAIEYYNRSLTEHRSADILTKLRTLEKLQKQREEESYRDADKSNEARERGNEFFKAADYAKAQTEYSEAIKRNPDDPRNYSNRAACLTKLMAIPDAIKDCETCIKLDPTFIKAYIRKANALFLMREYAEALDALEEAKAQDKDKKNSGEIDQIEYKCYSAINEQNSRLTPEEALKRAQENPKIAALLGNPVMQNILQQMQSDPRAAREHLKNPAVASNLRKLIAAGIVRMG</sequence>
<dbReference type="SUPFAM" id="SSF48452">
    <property type="entry name" value="TPR-like"/>
    <property type="match status" value="3"/>
</dbReference>
<dbReference type="PANTHER" id="PTHR22904:SF523">
    <property type="entry name" value="STRESS-INDUCED-PHOSPHOPROTEIN 1"/>
    <property type="match status" value="1"/>
</dbReference>
<evidence type="ECO:0000256" key="5">
    <source>
        <dbReference type="PROSITE-ProRule" id="PRU00339"/>
    </source>
</evidence>
<evidence type="ECO:0000259" key="8">
    <source>
        <dbReference type="SMART" id="SM00727"/>
    </source>
</evidence>
<dbReference type="FunFam" id="1.10.260.100:FF:000002">
    <property type="entry name" value="Stress-induced-phosphoprotein 1 (Hsp70/Hsp90-organizing)"/>
    <property type="match status" value="1"/>
</dbReference>
<feature type="coiled-coil region" evidence="6">
    <location>
        <begin position="105"/>
        <end position="132"/>
    </location>
</feature>
<evidence type="ECO:0000256" key="6">
    <source>
        <dbReference type="SAM" id="Coils"/>
    </source>
</evidence>
<dbReference type="Proteomes" id="UP001149813">
    <property type="component" value="Unassembled WGS sequence"/>
</dbReference>
<dbReference type="SMART" id="SM00028">
    <property type="entry name" value="TPR"/>
    <property type="match status" value="9"/>
</dbReference>
<dbReference type="PANTHER" id="PTHR22904">
    <property type="entry name" value="TPR REPEAT CONTAINING PROTEIN"/>
    <property type="match status" value="1"/>
</dbReference>
<dbReference type="Gene3D" id="1.25.40.10">
    <property type="entry name" value="Tetratricopeptide repeat domain"/>
    <property type="match status" value="3"/>
</dbReference>
<dbReference type="InterPro" id="IPR006636">
    <property type="entry name" value="STI1_HS-bd"/>
</dbReference>
<organism evidence="9 10">
    <name type="scientific">Coemansia erecta</name>
    <dbReference type="NCBI Taxonomy" id="147472"/>
    <lineage>
        <taxon>Eukaryota</taxon>
        <taxon>Fungi</taxon>
        <taxon>Fungi incertae sedis</taxon>
        <taxon>Zoopagomycota</taxon>
        <taxon>Kickxellomycotina</taxon>
        <taxon>Kickxellomycetes</taxon>
        <taxon>Kickxellales</taxon>
        <taxon>Kickxellaceae</taxon>
        <taxon>Coemansia</taxon>
    </lineage>
</organism>
<evidence type="ECO:0000313" key="10">
    <source>
        <dbReference type="Proteomes" id="UP001149813"/>
    </source>
</evidence>
<feature type="compositionally biased region" description="Basic and acidic residues" evidence="7">
    <location>
        <begin position="223"/>
        <end position="234"/>
    </location>
</feature>
<evidence type="ECO:0000256" key="3">
    <source>
        <dbReference type="ARBA" id="ARBA00022737"/>
    </source>
</evidence>
<dbReference type="GO" id="GO:0005737">
    <property type="term" value="C:cytoplasm"/>
    <property type="evidence" value="ECO:0007669"/>
    <property type="project" value="UniProtKB-SubCell"/>
</dbReference>
<dbReference type="PROSITE" id="PS50293">
    <property type="entry name" value="TPR_REGION"/>
    <property type="match status" value="1"/>
</dbReference>